<organism evidence="1 2">
    <name type="scientific">Thermotoga neapolitana (strain ATCC 49049 / DSM 4359 / NBRC 107923 / NS-E)</name>
    <dbReference type="NCBI Taxonomy" id="309803"/>
    <lineage>
        <taxon>Bacteria</taxon>
        <taxon>Thermotogati</taxon>
        <taxon>Thermotogota</taxon>
        <taxon>Thermotogae</taxon>
        <taxon>Thermotogales</taxon>
        <taxon>Thermotogaceae</taxon>
        <taxon>Thermotoga</taxon>
    </lineage>
</organism>
<dbReference type="HOGENOM" id="CLU_2636877_0_0_0"/>
<dbReference type="STRING" id="309803.CTN_0086"/>
<dbReference type="AlphaFoldDB" id="B9KB66"/>
<dbReference type="KEGG" id="tna:CTN_0086"/>
<accession>B9KB66</accession>
<sequence length="77" mass="9109">MNVFQKGYTSKEVLKPKSWFTSRMPVDCFHTSKEVLKRAVIGFFLRKKLFGFHTSKEVLKPKETFPNHSPNQKFPYL</sequence>
<evidence type="ECO:0000313" key="1">
    <source>
        <dbReference type="EMBL" id="ACM22262.1"/>
    </source>
</evidence>
<keyword evidence="2" id="KW-1185">Reference proteome</keyword>
<name>B9KB66_THENN</name>
<dbReference type="Proteomes" id="UP000000445">
    <property type="component" value="Chromosome"/>
</dbReference>
<reference evidence="1 2" key="1">
    <citation type="journal article" date="2009" name="Biosci. Biotechnol. Biochem.">
        <title>WeGAS: a web-based microbial genome annotation system.</title>
        <authorList>
            <person name="Lee D."/>
            <person name="Seo H."/>
            <person name="Park C."/>
            <person name="Park K."/>
        </authorList>
    </citation>
    <scope>NUCLEOTIDE SEQUENCE [LARGE SCALE GENOMIC DNA]</scope>
    <source>
        <strain evidence="2">ATCC 49049 / DSM 4359 / NBRC 107923 / NS-E</strain>
    </source>
</reference>
<protein>
    <submittedName>
        <fullName evidence="1">Uncharacterized protein</fullName>
    </submittedName>
</protein>
<dbReference type="EMBL" id="CP000916">
    <property type="protein sequence ID" value="ACM22262.1"/>
    <property type="molecule type" value="Genomic_DNA"/>
</dbReference>
<evidence type="ECO:0000313" key="2">
    <source>
        <dbReference type="Proteomes" id="UP000000445"/>
    </source>
</evidence>
<gene>
    <name evidence="1" type="ordered locus">CTN_0086</name>
</gene>
<proteinExistence type="predicted"/>